<evidence type="ECO:0000313" key="1">
    <source>
        <dbReference type="EMBL" id="MBB5116841.1"/>
    </source>
</evidence>
<dbReference type="EMBL" id="JACHJF010000001">
    <property type="protein sequence ID" value="MBB5116841.1"/>
    <property type="molecule type" value="Genomic_DNA"/>
</dbReference>
<gene>
    <name evidence="1" type="ORF">FHS36_000239</name>
</gene>
<organism evidence="1 2">
    <name type="scientific">Streptomyces eurocidicus</name>
    <name type="common">Streptoverticillium eurocidicus</name>
    <dbReference type="NCBI Taxonomy" id="66423"/>
    <lineage>
        <taxon>Bacteria</taxon>
        <taxon>Bacillati</taxon>
        <taxon>Actinomycetota</taxon>
        <taxon>Actinomycetes</taxon>
        <taxon>Kitasatosporales</taxon>
        <taxon>Streptomycetaceae</taxon>
        <taxon>Streptomyces</taxon>
    </lineage>
</organism>
<reference evidence="1 2" key="1">
    <citation type="submission" date="2020-08" db="EMBL/GenBank/DDBJ databases">
        <title>Genomic Encyclopedia of Type Strains, Phase III (KMG-III): the genomes of soil and plant-associated and newly described type strains.</title>
        <authorList>
            <person name="Whitman W."/>
        </authorList>
    </citation>
    <scope>NUCLEOTIDE SEQUENCE [LARGE SCALE GENOMIC DNA]</scope>
    <source>
        <strain evidence="1 2">CECT 3259</strain>
    </source>
</reference>
<dbReference type="Proteomes" id="UP000528608">
    <property type="component" value="Unassembled WGS sequence"/>
</dbReference>
<sequence>MRRAVVVGPREEKGLKLREVAELLGLSVPRVDQIAKGK</sequence>
<name>A0A7W8B4U8_STREU</name>
<comment type="caution">
    <text evidence="1">The sequence shown here is derived from an EMBL/GenBank/DDBJ whole genome shotgun (WGS) entry which is preliminary data.</text>
</comment>
<dbReference type="OrthoDB" id="4280895at2"/>
<accession>A0A7W8B4U8</accession>
<proteinExistence type="predicted"/>
<evidence type="ECO:0000313" key="2">
    <source>
        <dbReference type="Proteomes" id="UP000528608"/>
    </source>
</evidence>
<dbReference type="AlphaFoldDB" id="A0A7W8B4U8"/>
<protein>
    <submittedName>
        <fullName evidence="1">Transcriptional regulator with XRE-family HTH domain</fullName>
    </submittedName>
</protein>